<dbReference type="OrthoDB" id="4565514at2"/>
<keyword evidence="1" id="KW-0472">Membrane</keyword>
<evidence type="ECO:0000259" key="2">
    <source>
        <dbReference type="Pfam" id="PF13400"/>
    </source>
</evidence>
<feature type="domain" description="Putative Flp pilus-assembly TadG-like N-terminal" evidence="2">
    <location>
        <begin position="10"/>
        <end position="56"/>
    </location>
</feature>
<sequence length="120" mass="11728">MPGVLTRENGGATVTACLALSALLVVTVLVAQVGVAVVARHRAQSAADLGALAAAGALDEGTVVACARARTVTDAAGVRLRSCAAAGWDVLVVVEASVSLGPIGSRIVGATARAGLTEQP</sequence>
<accession>A0A3M2L4D0</accession>
<evidence type="ECO:0000313" key="3">
    <source>
        <dbReference type="EMBL" id="RMI29368.1"/>
    </source>
</evidence>
<organism evidence="3 4">
    <name type="scientific">Nocardia stercoris</name>
    <dbReference type="NCBI Taxonomy" id="2483361"/>
    <lineage>
        <taxon>Bacteria</taxon>
        <taxon>Bacillati</taxon>
        <taxon>Actinomycetota</taxon>
        <taxon>Actinomycetes</taxon>
        <taxon>Mycobacteriales</taxon>
        <taxon>Nocardiaceae</taxon>
        <taxon>Nocardia</taxon>
    </lineage>
</organism>
<keyword evidence="1" id="KW-1133">Transmembrane helix</keyword>
<dbReference type="NCBIfam" id="TIGR03816">
    <property type="entry name" value="tadE_like_DECH"/>
    <property type="match status" value="1"/>
</dbReference>
<keyword evidence="1" id="KW-0812">Transmembrane</keyword>
<dbReference type="RefSeq" id="WP_122190926.1">
    <property type="nucleotide sequence ID" value="NZ_RFFH01000015.1"/>
</dbReference>
<evidence type="ECO:0000256" key="1">
    <source>
        <dbReference type="SAM" id="Phobius"/>
    </source>
</evidence>
<feature type="transmembrane region" description="Helical" evidence="1">
    <location>
        <begin position="12"/>
        <end position="39"/>
    </location>
</feature>
<proteinExistence type="predicted"/>
<dbReference type="EMBL" id="RFFH01000015">
    <property type="protein sequence ID" value="RMI29368.1"/>
    <property type="molecule type" value="Genomic_DNA"/>
</dbReference>
<dbReference type="AlphaFoldDB" id="A0A3M2L4D0"/>
<comment type="caution">
    <text evidence="3">The sequence shown here is derived from an EMBL/GenBank/DDBJ whole genome shotgun (WGS) entry which is preliminary data.</text>
</comment>
<name>A0A3M2L4D0_9NOCA</name>
<reference evidence="3 4" key="1">
    <citation type="submission" date="2018-10" db="EMBL/GenBank/DDBJ databases">
        <title>Isolation from cow dung.</title>
        <authorList>
            <person name="Ling L."/>
        </authorList>
    </citation>
    <scope>NUCLEOTIDE SEQUENCE [LARGE SCALE GENOMIC DNA]</scope>
    <source>
        <strain evidence="3 4">NEAU-LL90</strain>
    </source>
</reference>
<keyword evidence="4" id="KW-1185">Reference proteome</keyword>
<evidence type="ECO:0000313" key="4">
    <source>
        <dbReference type="Proteomes" id="UP000279275"/>
    </source>
</evidence>
<dbReference type="InterPro" id="IPR021202">
    <property type="entry name" value="Rv3654c-like"/>
</dbReference>
<gene>
    <name evidence="3" type="ORF">EBN03_26545</name>
</gene>
<dbReference type="InterPro" id="IPR028087">
    <property type="entry name" value="Tad_N"/>
</dbReference>
<dbReference type="Pfam" id="PF13400">
    <property type="entry name" value="Tad"/>
    <property type="match status" value="1"/>
</dbReference>
<protein>
    <submittedName>
        <fullName evidence="3">Pilus assembly protein TadE</fullName>
    </submittedName>
</protein>
<dbReference type="Proteomes" id="UP000279275">
    <property type="component" value="Unassembled WGS sequence"/>
</dbReference>